<name>A0A2D3D679_9BIFI</name>
<dbReference type="Pfam" id="PF00497">
    <property type="entry name" value="SBP_bac_3"/>
    <property type="match status" value="1"/>
</dbReference>
<reference evidence="6 7" key="1">
    <citation type="submission" date="2016-11" db="EMBL/GenBank/DDBJ databases">
        <title>complete genome sequence of Bifidobacterium choerinum strain FMB-1.</title>
        <authorList>
            <person name="Park C.-S."/>
            <person name="Jung D.-H."/>
            <person name="Choi D.-S."/>
        </authorList>
    </citation>
    <scope>NUCLEOTIDE SEQUENCE [LARGE SCALE GENOMIC DNA]</scope>
    <source>
        <strain evidence="6 7">FMB-1</strain>
    </source>
</reference>
<keyword evidence="2" id="KW-0813">Transport</keyword>
<comment type="similarity">
    <text evidence="1">Belongs to the bacterial solute-binding protein 3 family.</text>
</comment>
<evidence type="ECO:0000256" key="2">
    <source>
        <dbReference type="ARBA" id="ARBA00022448"/>
    </source>
</evidence>
<dbReference type="InterPro" id="IPR051455">
    <property type="entry name" value="Bact_solute-bind_prot3"/>
</dbReference>
<accession>A0A2D3D679</accession>
<evidence type="ECO:0000313" key="6">
    <source>
        <dbReference type="EMBL" id="ATU20564.1"/>
    </source>
</evidence>
<evidence type="ECO:0000256" key="3">
    <source>
        <dbReference type="ARBA" id="ARBA00022729"/>
    </source>
</evidence>
<dbReference type="Gene3D" id="3.40.190.10">
    <property type="entry name" value="Periplasmic binding protein-like II"/>
    <property type="match status" value="2"/>
</dbReference>
<gene>
    <name evidence="6" type="ORF">BcFMB_06135</name>
</gene>
<feature type="chain" id="PRO_5039093176" description="Solute-binding protein family 3/N-terminal domain-containing protein" evidence="4">
    <location>
        <begin position="24"/>
        <end position="296"/>
    </location>
</feature>
<sequence length="296" mass="31243">MRSRGGMRVLAALCAVAAVSPLAACGTSVQVTVPGQADGPMVDIGVAVDEPGVSWYHEEGYSGLSVDVAKYVAEKIGYSNRQIVFHAMTAATRDAMLADGTIDFAMTSYAYEGGKDARAFTKQLASRGGDVRYSGPYLIAEDGLLVRNDERAAIRGAGDVRGRSVCVVAHDGVREQLAAHIDGVRFREEDDFSRCVSALLAGEADAVAGARPVLAGLRAQAGAEYVSLVDASFGERGYGIAIAGGDELLAQMNTTLQGMIYDGSWDRIVDEAGRALGVDADLRLNPPDIVDSRYEE</sequence>
<dbReference type="KEGG" id="bcho:BcFMB_06135"/>
<organism evidence="6 7">
    <name type="scientific">Bifidobacterium choerinum</name>
    <dbReference type="NCBI Taxonomy" id="35760"/>
    <lineage>
        <taxon>Bacteria</taxon>
        <taxon>Bacillati</taxon>
        <taxon>Actinomycetota</taxon>
        <taxon>Actinomycetes</taxon>
        <taxon>Bifidobacteriales</taxon>
        <taxon>Bifidobacteriaceae</taxon>
        <taxon>Bifidobacterium</taxon>
    </lineage>
</organism>
<dbReference type="Proteomes" id="UP000229907">
    <property type="component" value="Chromosome"/>
</dbReference>
<evidence type="ECO:0000259" key="5">
    <source>
        <dbReference type="SMART" id="SM00062"/>
    </source>
</evidence>
<dbReference type="PANTHER" id="PTHR30085:SF6">
    <property type="entry name" value="ABC TRANSPORTER GLUTAMINE-BINDING PROTEIN GLNH"/>
    <property type="match status" value="1"/>
</dbReference>
<proteinExistence type="inferred from homology"/>
<dbReference type="SUPFAM" id="SSF53850">
    <property type="entry name" value="Periplasmic binding protein-like II"/>
    <property type="match status" value="1"/>
</dbReference>
<dbReference type="InterPro" id="IPR001638">
    <property type="entry name" value="Solute-binding_3/MltF_N"/>
</dbReference>
<feature type="domain" description="Solute-binding protein family 3/N-terminal" evidence="5">
    <location>
        <begin position="41"/>
        <end position="272"/>
    </location>
</feature>
<dbReference type="EMBL" id="CP018044">
    <property type="protein sequence ID" value="ATU20564.1"/>
    <property type="molecule type" value="Genomic_DNA"/>
</dbReference>
<dbReference type="PANTHER" id="PTHR30085">
    <property type="entry name" value="AMINO ACID ABC TRANSPORTER PERMEASE"/>
    <property type="match status" value="1"/>
</dbReference>
<evidence type="ECO:0000256" key="4">
    <source>
        <dbReference type="SAM" id="SignalP"/>
    </source>
</evidence>
<feature type="signal peptide" evidence="4">
    <location>
        <begin position="1"/>
        <end position="23"/>
    </location>
</feature>
<keyword evidence="3 4" id="KW-0732">Signal</keyword>
<dbReference type="GO" id="GO:0005576">
    <property type="term" value="C:extracellular region"/>
    <property type="evidence" value="ECO:0007669"/>
    <property type="project" value="TreeGrafter"/>
</dbReference>
<dbReference type="SMART" id="SM00062">
    <property type="entry name" value="PBPb"/>
    <property type="match status" value="1"/>
</dbReference>
<dbReference type="GO" id="GO:0006865">
    <property type="term" value="P:amino acid transport"/>
    <property type="evidence" value="ECO:0007669"/>
    <property type="project" value="TreeGrafter"/>
</dbReference>
<protein>
    <recommendedName>
        <fullName evidence="5">Solute-binding protein family 3/N-terminal domain-containing protein</fullName>
    </recommendedName>
</protein>
<dbReference type="GO" id="GO:0030288">
    <property type="term" value="C:outer membrane-bounded periplasmic space"/>
    <property type="evidence" value="ECO:0007669"/>
    <property type="project" value="TreeGrafter"/>
</dbReference>
<evidence type="ECO:0000256" key="1">
    <source>
        <dbReference type="ARBA" id="ARBA00010333"/>
    </source>
</evidence>
<evidence type="ECO:0000313" key="7">
    <source>
        <dbReference type="Proteomes" id="UP000229907"/>
    </source>
</evidence>
<dbReference type="AlphaFoldDB" id="A0A2D3D679"/>